<dbReference type="EMBL" id="MN739479">
    <property type="protein sequence ID" value="QHT07038.1"/>
    <property type="molecule type" value="Genomic_DNA"/>
</dbReference>
<sequence>MEKVIASKIAILIEESILKGEISKDSPMKLIAKGMEMLEMFPNMKGDEKKALLVKAIEKIAVGADGVAGTDDDIIPKSVVDALKTILEKDLIGDIIQVIAGAARGEFNLQQSKLIVVETAKVTKTCIPTLMTCLLKK</sequence>
<evidence type="ECO:0000313" key="1">
    <source>
        <dbReference type="EMBL" id="QHT07038.1"/>
    </source>
</evidence>
<proteinExistence type="predicted"/>
<name>A0A6C0CR58_9ZZZZ</name>
<reference evidence="1" key="1">
    <citation type="journal article" date="2020" name="Nature">
        <title>Giant virus diversity and host interactions through global metagenomics.</title>
        <authorList>
            <person name="Schulz F."/>
            <person name="Roux S."/>
            <person name="Paez-Espino D."/>
            <person name="Jungbluth S."/>
            <person name="Walsh D.A."/>
            <person name="Denef V.J."/>
            <person name="McMahon K.D."/>
            <person name="Konstantinidis K.T."/>
            <person name="Eloe-Fadrosh E.A."/>
            <person name="Kyrpides N.C."/>
            <person name="Woyke T."/>
        </authorList>
    </citation>
    <scope>NUCLEOTIDE SEQUENCE</scope>
    <source>
        <strain evidence="1">GVMAG-M-3300021962-46</strain>
    </source>
</reference>
<accession>A0A6C0CR58</accession>
<organism evidence="1">
    <name type="scientific">viral metagenome</name>
    <dbReference type="NCBI Taxonomy" id="1070528"/>
    <lineage>
        <taxon>unclassified sequences</taxon>
        <taxon>metagenomes</taxon>
        <taxon>organismal metagenomes</taxon>
    </lineage>
</organism>
<protein>
    <submittedName>
        <fullName evidence="1">Uncharacterized protein</fullName>
    </submittedName>
</protein>
<dbReference type="AlphaFoldDB" id="A0A6C0CR58"/>